<evidence type="ECO:0000256" key="5">
    <source>
        <dbReference type="ARBA" id="ARBA00023163"/>
    </source>
</evidence>
<evidence type="ECO:0000256" key="3">
    <source>
        <dbReference type="ARBA" id="ARBA00023015"/>
    </source>
</evidence>
<dbReference type="Pfam" id="PF02319">
    <property type="entry name" value="WHD_E2F_TDP"/>
    <property type="match status" value="1"/>
</dbReference>
<proteinExistence type="inferred from homology"/>
<evidence type="ECO:0000256" key="2">
    <source>
        <dbReference type="ARBA" id="ARBA00010940"/>
    </source>
</evidence>
<protein>
    <recommendedName>
        <fullName evidence="12">E2F/DP family winged-helix DNA-binding domain-containing protein</fullName>
    </recommendedName>
</protein>
<dbReference type="InterPro" id="IPR014889">
    <property type="entry name" value="Transc_factor_DP_C"/>
</dbReference>
<dbReference type="PANTHER" id="PTHR12548">
    <property type="entry name" value="TRANSCRIPTION FACTOR DP"/>
    <property type="match status" value="1"/>
</dbReference>
<dbReference type="CDD" id="cd14458">
    <property type="entry name" value="DP_DD"/>
    <property type="match status" value="1"/>
</dbReference>
<sequence length="276" mass="31385">MPPSPPPDADHRKRPLSSVAPTPPAKRPAIERSSTPSKPYKGLRHFSMMVCKKVEEKGTTSYNEVADELVQHVIAERKAADPDTKCDEKNIRRRVYDALNVLMAMDIIQKDKKAISWRGLPTSAHADLEMLGREREFRVQQIEQKREQLRELLIQQVCFRNLLTHNQQQPPVVAERTIPLPFIVVNTHSSAVIQCNMSRELTDVAFEFSQPFEINDDNTILKRLEMHRADHGLLRSIFPEDLVLYAGQHGLLQEILEPAGHPPAAMAATSDYMPPY</sequence>
<keyword evidence="3 7" id="KW-0805">Transcription regulation</keyword>
<evidence type="ECO:0000313" key="11">
    <source>
        <dbReference type="EMBL" id="CAE0402817.1"/>
    </source>
</evidence>
<name>A0A7S3KWH9_9STRA</name>
<dbReference type="InterPro" id="IPR015648">
    <property type="entry name" value="Transcrpt_fac_DP"/>
</dbReference>
<evidence type="ECO:0000259" key="10">
    <source>
        <dbReference type="SMART" id="SM01372"/>
    </source>
</evidence>
<dbReference type="InterPro" id="IPR038168">
    <property type="entry name" value="TF_DP_C_sf"/>
</dbReference>
<dbReference type="Pfam" id="PF08781">
    <property type="entry name" value="DP"/>
    <property type="match status" value="1"/>
</dbReference>
<evidence type="ECO:0000256" key="4">
    <source>
        <dbReference type="ARBA" id="ARBA00023125"/>
    </source>
</evidence>
<dbReference type="GO" id="GO:0051726">
    <property type="term" value="P:regulation of cell cycle"/>
    <property type="evidence" value="ECO:0007669"/>
    <property type="project" value="InterPro"/>
</dbReference>
<reference evidence="11" key="1">
    <citation type="submission" date="2021-01" db="EMBL/GenBank/DDBJ databases">
        <authorList>
            <person name="Corre E."/>
            <person name="Pelletier E."/>
            <person name="Niang G."/>
            <person name="Scheremetjew M."/>
            <person name="Finn R."/>
            <person name="Kale V."/>
            <person name="Holt S."/>
            <person name="Cochrane G."/>
            <person name="Meng A."/>
            <person name="Brown T."/>
            <person name="Cohen L."/>
        </authorList>
    </citation>
    <scope>NUCLEOTIDE SEQUENCE</scope>
    <source>
        <strain evidence="11">CCMP127</strain>
    </source>
</reference>
<dbReference type="InterPro" id="IPR036390">
    <property type="entry name" value="WH_DNA-bd_sf"/>
</dbReference>
<dbReference type="AlphaFoldDB" id="A0A7S3KWH9"/>
<dbReference type="FunFam" id="1.10.10.10:FF:000047">
    <property type="entry name" value="Transcription factor"/>
    <property type="match status" value="1"/>
</dbReference>
<dbReference type="SUPFAM" id="SSF46785">
    <property type="entry name" value="Winged helix' DNA-binding domain"/>
    <property type="match status" value="1"/>
</dbReference>
<keyword evidence="4 7" id="KW-0238">DNA-binding</keyword>
<dbReference type="SUPFAM" id="SSF144074">
    <property type="entry name" value="E2F-DP heterodimerization region"/>
    <property type="match status" value="1"/>
</dbReference>
<dbReference type="GO" id="GO:0000981">
    <property type="term" value="F:DNA-binding transcription factor activity, RNA polymerase II-specific"/>
    <property type="evidence" value="ECO:0007669"/>
    <property type="project" value="TreeGrafter"/>
</dbReference>
<feature type="domain" description="Transcription factor DP C-terminal" evidence="9">
    <location>
        <begin position="126"/>
        <end position="257"/>
    </location>
</feature>
<dbReference type="GO" id="GO:0005634">
    <property type="term" value="C:nucleus"/>
    <property type="evidence" value="ECO:0007669"/>
    <property type="project" value="UniProtKB-SubCell"/>
</dbReference>
<dbReference type="InterPro" id="IPR003316">
    <property type="entry name" value="E2F_WHTH_DNA-bd_dom"/>
</dbReference>
<organism evidence="11">
    <name type="scientific">Amphora coffeiformis</name>
    <dbReference type="NCBI Taxonomy" id="265554"/>
    <lineage>
        <taxon>Eukaryota</taxon>
        <taxon>Sar</taxon>
        <taxon>Stramenopiles</taxon>
        <taxon>Ochrophyta</taxon>
        <taxon>Bacillariophyta</taxon>
        <taxon>Bacillariophyceae</taxon>
        <taxon>Bacillariophycidae</taxon>
        <taxon>Thalassiophysales</taxon>
        <taxon>Catenulaceae</taxon>
        <taxon>Amphora</taxon>
    </lineage>
</organism>
<dbReference type="PANTHER" id="PTHR12548:SF9">
    <property type="entry name" value="TRANSCRIPTION FACTOR DP"/>
    <property type="match status" value="1"/>
</dbReference>
<dbReference type="GO" id="GO:0000977">
    <property type="term" value="F:RNA polymerase II transcription regulatory region sequence-specific DNA binding"/>
    <property type="evidence" value="ECO:0007669"/>
    <property type="project" value="TreeGrafter"/>
</dbReference>
<dbReference type="Gene3D" id="1.10.10.10">
    <property type="entry name" value="Winged helix-like DNA-binding domain superfamily/Winged helix DNA-binding domain"/>
    <property type="match status" value="1"/>
</dbReference>
<dbReference type="EMBL" id="HBIM01001233">
    <property type="protein sequence ID" value="CAE0402817.1"/>
    <property type="molecule type" value="Transcribed_RNA"/>
</dbReference>
<comment type="subcellular location">
    <subcellularLocation>
        <location evidence="1 7">Nucleus</location>
    </subcellularLocation>
</comment>
<evidence type="ECO:0000259" key="9">
    <source>
        <dbReference type="SMART" id="SM01138"/>
    </source>
</evidence>
<comment type="similarity">
    <text evidence="2 7">Belongs to the E2F/DP family.</text>
</comment>
<dbReference type="Gene3D" id="1.20.140.80">
    <property type="entry name" value="Transcription factor DP"/>
    <property type="match status" value="1"/>
</dbReference>
<dbReference type="InterPro" id="IPR037241">
    <property type="entry name" value="E2F-DP_heterodim"/>
</dbReference>
<dbReference type="GO" id="GO:0005667">
    <property type="term" value="C:transcription regulator complex"/>
    <property type="evidence" value="ECO:0007669"/>
    <property type="project" value="InterPro"/>
</dbReference>
<dbReference type="SMART" id="SM01138">
    <property type="entry name" value="DP"/>
    <property type="match status" value="1"/>
</dbReference>
<dbReference type="SMART" id="SM01372">
    <property type="entry name" value="E2F_TDP"/>
    <property type="match status" value="1"/>
</dbReference>
<evidence type="ECO:0000256" key="7">
    <source>
        <dbReference type="RuleBase" id="RU003796"/>
    </source>
</evidence>
<feature type="domain" description="E2F/DP family winged-helix DNA-binding" evidence="10">
    <location>
        <begin position="38"/>
        <end position="119"/>
    </location>
</feature>
<evidence type="ECO:0000256" key="8">
    <source>
        <dbReference type="SAM" id="MobiDB-lite"/>
    </source>
</evidence>
<dbReference type="InterPro" id="IPR036388">
    <property type="entry name" value="WH-like_DNA-bd_sf"/>
</dbReference>
<evidence type="ECO:0008006" key="12">
    <source>
        <dbReference type="Google" id="ProtNLM"/>
    </source>
</evidence>
<keyword evidence="5 7" id="KW-0804">Transcription</keyword>
<gene>
    <name evidence="11" type="ORF">ACOF00016_LOCUS1070</name>
</gene>
<feature type="region of interest" description="Disordered" evidence="8">
    <location>
        <begin position="1"/>
        <end position="41"/>
    </location>
</feature>
<evidence type="ECO:0000256" key="1">
    <source>
        <dbReference type="ARBA" id="ARBA00004123"/>
    </source>
</evidence>
<evidence type="ECO:0000256" key="6">
    <source>
        <dbReference type="ARBA" id="ARBA00023242"/>
    </source>
</evidence>
<accession>A0A7S3KWH9</accession>
<keyword evidence="6 7" id="KW-0539">Nucleus</keyword>